<evidence type="ECO:0000313" key="2">
    <source>
        <dbReference type="EMBL" id="GFD22792.1"/>
    </source>
</evidence>
<feature type="non-terminal residue" evidence="2">
    <location>
        <position position="1"/>
    </location>
</feature>
<protein>
    <submittedName>
        <fullName evidence="2">Uncharacterized protein</fullName>
    </submittedName>
</protein>
<evidence type="ECO:0000256" key="1">
    <source>
        <dbReference type="SAM" id="MobiDB-lite"/>
    </source>
</evidence>
<feature type="region of interest" description="Disordered" evidence="1">
    <location>
        <begin position="1"/>
        <end position="36"/>
    </location>
</feature>
<sequence>DSQQDPSLGSFSSLSGSESTTYPGDRAIGEASAGRG</sequence>
<proteinExistence type="predicted"/>
<comment type="caution">
    <text evidence="2">The sequence shown here is derived from an EMBL/GenBank/DDBJ whole genome shotgun (WGS) entry which is preliminary data.</text>
</comment>
<feature type="compositionally biased region" description="Low complexity" evidence="1">
    <location>
        <begin position="7"/>
        <end position="19"/>
    </location>
</feature>
<organism evidence="2">
    <name type="scientific">Tanacetum cinerariifolium</name>
    <name type="common">Dalmatian daisy</name>
    <name type="synonym">Chrysanthemum cinerariifolium</name>
    <dbReference type="NCBI Taxonomy" id="118510"/>
    <lineage>
        <taxon>Eukaryota</taxon>
        <taxon>Viridiplantae</taxon>
        <taxon>Streptophyta</taxon>
        <taxon>Embryophyta</taxon>
        <taxon>Tracheophyta</taxon>
        <taxon>Spermatophyta</taxon>
        <taxon>Magnoliopsida</taxon>
        <taxon>eudicotyledons</taxon>
        <taxon>Gunneridae</taxon>
        <taxon>Pentapetalae</taxon>
        <taxon>asterids</taxon>
        <taxon>campanulids</taxon>
        <taxon>Asterales</taxon>
        <taxon>Asteraceae</taxon>
        <taxon>Asteroideae</taxon>
        <taxon>Anthemideae</taxon>
        <taxon>Anthemidinae</taxon>
        <taxon>Tanacetum</taxon>
    </lineage>
</organism>
<reference evidence="2" key="1">
    <citation type="journal article" date="2019" name="Sci. Rep.">
        <title>Draft genome of Tanacetum cinerariifolium, the natural source of mosquito coil.</title>
        <authorList>
            <person name="Yamashiro T."/>
            <person name="Shiraishi A."/>
            <person name="Satake H."/>
            <person name="Nakayama K."/>
        </authorList>
    </citation>
    <scope>NUCLEOTIDE SEQUENCE</scope>
</reference>
<dbReference type="EMBL" id="BKCJ011339983">
    <property type="protein sequence ID" value="GFD22792.1"/>
    <property type="molecule type" value="Genomic_DNA"/>
</dbReference>
<name>A0A699UI89_TANCI</name>
<accession>A0A699UI89</accession>
<gene>
    <name evidence="2" type="ORF">Tci_894761</name>
</gene>
<dbReference type="AlphaFoldDB" id="A0A699UI89"/>